<dbReference type="InterPro" id="IPR011712">
    <property type="entry name" value="Sig_transdc_His_kin_sub3_dim/P"/>
</dbReference>
<evidence type="ECO:0000259" key="10">
    <source>
        <dbReference type="Pfam" id="PF02518"/>
    </source>
</evidence>
<evidence type="ECO:0000256" key="8">
    <source>
        <dbReference type="ARBA" id="ARBA00023012"/>
    </source>
</evidence>
<organism evidence="12 13">
    <name type="scientific">Nocardioides agariphilus</name>
    <dbReference type="NCBI Taxonomy" id="433664"/>
    <lineage>
        <taxon>Bacteria</taxon>
        <taxon>Bacillati</taxon>
        <taxon>Actinomycetota</taxon>
        <taxon>Actinomycetes</taxon>
        <taxon>Propionibacteriales</taxon>
        <taxon>Nocardioidaceae</taxon>
        <taxon>Nocardioides</taxon>
    </lineage>
</organism>
<evidence type="ECO:0000259" key="11">
    <source>
        <dbReference type="Pfam" id="PF07730"/>
    </source>
</evidence>
<feature type="transmembrane region" description="Helical" evidence="9">
    <location>
        <begin position="211"/>
        <end position="234"/>
    </location>
</feature>
<feature type="transmembrane region" description="Helical" evidence="9">
    <location>
        <begin position="32"/>
        <end position="55"/>
    </location>
</feature>
<feature type="transmembrane region" description="Helical" evidence="9">
    <location>
        <begin position="96"/>
        <end position="122"/>
    </location>
</feature>
<evidence type="ECO:0000256" key="6">
    <source>
        <dbReference type="ARBA" id="ARBA00022777"/>
    </source>
</evidence>
<keyword evidence="3" id="KW-0597">Phosphoprotein</keyword>
<evidence type="ECO:0000256" key="9">
    <source>
        <dbReference type="SAM" id="Phobius"/>
    </source>
</evidence>
<keyword evidence="8" id="KW-0902">Two-component regulatory system</keyword>
<name>A0A930VLU6_9ACTN</name>
<keyword evidence="6 12" id="KW-0418">Kinase</keyword>
<feature type="domain" description="Signal transduction histidine kinase subgroup 3 dimerisation and phosphoacceptor" evidence="11">
    <location>
        <begin position="465"/>
        <end position="532"/>
    </location>
</feature>
<dbReference type="Proteomes" id="UP000660668">
    <property type="component" value="Unassembled WGS sequence"/>
</dbReference>
<keyword evidence="13" id="KW-1185">Reference proteome</keyword>
<feature type="transmembrane region" description="Helical" evidence="9">
    <location>
        <begin position="134"/>
        <end position="152"/>
    </location>
</feature>
<dbReference type="InterPro" id="IPR006311">
    <property type="entry name" value="TAT_signal"/>
</dbReference>
<evidence type="ECO:0000313" key="12">
    <source>
        <dbReference type="EMBL" id="MBF4769113.1"/>
    </source>
</evidence>
<evidence type="ECO:0000256" key="3">
    <source>
        <dbReference type="ARBA" id="ARBA00022553"/>
    </source>
</evidence>
<dbReference type="Gene3D" id="1.20.5.1930">
    <property type="match status" value="1"/>
</dbReference>
<keyword evidence="5" id="KW-0547">Nucleotide-binding</keyword>
<comment type="catalytic activity">
    <reaction evidence="1">
        <text>ATP + protein L-histidine = ADP + protein N-phospho-L-histidine.</text>
        <dbReference type="EC" id="2.7.13.3"/>
    </reaction>
</comment>
<dbReference type="AlphaFoldDB" id="A0A930VLU6"/>
<gene>
    <name evidence="12" type="ORF">ISU10_15200</name>
</gene>
<dbReference type="PANTHER" id="PTHR24421">
    <property type="entry name" value="NITRATE/NITRITE SENSOR PROTEIN NARX-RELATED"/>
    <property type="match status" value="1"/>
</dbReference>
<comment type="caution">
    <text evidence="12">The sequence shown here is derived from an EMBL/GenBank/DDBJ whole genome shotgun (WGS) entry which is preliminary data.</text>
</comment>
<accession>A0A930VLU6</accession>
<evidence type="ECO:0000256" key="4">
    <source>
        <dbReference type="ARBA" id="ARBA00022679"/>
    </source>
</evidence>
<protein>
    <recommendedName>
        <fullName evidence="2">histidine kinase</fullName>
        <ecNumber evidence="2">2.7.13.3</ecNumber>
    </recommendedName>
</protein>
<feature type="domain" description="Histidine kinase/HSP90-like ATPase" evidence="10">
    <location>
        <begin position="567"/>
        <end position="648"/>
    </location>
</feature>
<feature type="transmembrane region" description="Helical" evidence="9">
    <location>
        <begin position="62"/>
        <end position="84"/>
    </location>
</feature>
<evidence type="ECO:0000256" key="1">
    <source>
        <dbReference type="ARBA" id="ARBA00000085"/>
    </source>
</evidence>
<feature type="transmembrane region" description="Helical" evidence="9">
    <location>
        <begin position="273"/>
        <end position="293"/>
    </location>
</feature>
<dbReference type="GO" id="GO:0005524">
    <property type="term" value="F:ATP binding"/>
    <property type="evidence" value="ECO:0007669"/>
    <property type="project" value="UniProtKB-KW"/>
</dbReference>
<dbReference type="GO" id="GO:0000155">
    <property type="term" value="F:phosphorelay sensor kinase activity"/>
    <property type="evidence" value="ECO:0007669"/>
    <property type="project" value="InterPro"/>
</dbReference>
<proteinExistence type="predicted"/>
<reference evidence="12" key="1">
    <citation type="submission" date="2020-11" db="EMBL/GenBank/DDBJ databases">
        <title>Nocardioides cynanchi sp. nov., isolated from soil of rhizosphere of Cynanchum wilfordii.</title>
        <authorList>
            <person name="Lee J.-S."/>
            <person name="Suh M.K."/>
            <person name="Kim J.-S."/>
        </authorList>
    </citation>
    <scope>NUCLEOTIDE SEQUENCE</scope>
    <source>
        <strain evidence="12">KCTC 19276</strain>
    </source>
</reference>
<keyword evidence="9" id="KW-0812">Transmembrane</keyword>
<evidence type="ECO:0000313" key="13">
    <source>
        <dbReference type="Proteomes" id="UP000660668"/>
    </source>
</evidence>
<evidence type="ECO:0000256" key="5">
    <source>
        <dbReference type="ARBA" id="ARBA00022741"/>
    </source>
</evidence>
<dbReference type="PROSITE" id="PS51318">
    <property type="entry name" value="TAT"/>
    <property type="match status" value="1"/>
</dbReference>
<dbReference type="InterPro" id="IPR003594">
    <property type="entry name" value="HATPase_dom"/>
</dbReference>
<feature type="transmembrane region" description="Helical" evidence="9">
    <location>
        <begin position="305"/>
        <end position="326"/>
    </location>
</feature>
<dbReference type="GO" id="GO:0016020">
    <property type="term" value="C:membrane"/>
    <property type="evidence" value="ECO:0007669"/>
    <property type="project" value="InterPro"/>
</dbReference>
<sequence>MSWARRTTVAAALLAAVLVALAGALTGLAPSAAALLTLGIALVVVPTSTALSILVARRRDGVVVAMLLGLLSLSVALVTAKEVWLRWLAEDGSPTAWAWLVAITAENAWWVLATFGLLLLYFPDGRLPSLRWRWVPPTLVVSVAFVQAYGAFEQAPFRPPMENLARPFGSPPSWLEFGGFAFFVMLPLFVACAVSLLLRYRRSTATQRQQIKWLAVAGVGMPLYPLLCLLEILVWGHATWFSGCVGLASLVSTPVAAGIAVLRHDLYDVDKALALATTWGVLTVGLLATYAAVSSAAGLAVGDSHVGVAVGTAATALVLLPGLRVVRRAVDARTYPLRRAALAAVDRLHREVSAGRAQPEQLQEVLRSALRDPGLRVGYLVPGSATYLDSSGGEVPDDGVPVWLDGERTGVLVRGSGVASLELLREVADRCTTLVEVVRLRSEVAMALEQAQSSRARLLEIGYEERRRMERDLHDGAQQRLVSLGMRLRLAQRHLDDGTVEVDNLLDESVAELGTAVAELRQIAHGLRPSSLDDGLPAALSNLVRDLPLAVDMDVDDAPLPDTVATTAYFVASEAITNAIKHADATRIELLVVRRDGQLLVRVTDDGRGGARLGVRSGLADRVAALGGSLHVASPEGQGTEVEAALPCAS</sequence>
<dbReference type="InterPro" id="IPR036890">
    <property type="entry name" value="HATPase_C_sf"/>
</dbReference>
<keyword evidence="4" id="KW-0808">Transferase</keyword>
<dbReference type="EMBL" id="JADKPO010000021">
    <property type="protein sequence ID" value="MBF4769113.1"/>
    <property type="molecule type" value="Genomic_DNA"/>
</dbReference>
<keyword evidence="9" id="KW-1133">Transmembrane helix</keyword>
<evidence type="ECO:0000256" key="7">
    <source>
        <dbReference type="ARBA" id="ARBA00022840"/>
    </source>
</evidence>
<dbReference type="Gene3D" id="3.30.565.10">
    <property type="entry name" value="Histidine kinase-like ATPase, C-terminal domain"/>
    <property type="match status" value="1"/>
</dbReference>
<dbReference type="GO" id="GO:0046983">
    <property type="term" value="F:protein dimerization activity"/>
    <property type="evidence" value="ECO:0007669"/>
    <property type="project" value="InterPro"/>
</dbReference>
<dbReference type="Pfam" id="PF02518">
    <property type="entry name" value="HATPase_c"/>
    <property type="match status" value="1"/>
</dbReference>
<keyword evidence="9" id="KW-0472">Membrane</keyword>
<evidence type="ECO:0000256" key="2">
    <source>
        <dbReference type="ARBA" id="ARBA00012438"/>
    </source>
</evidence>
<dbReference type="InterPro" id="IPR050482">
    <property type="entry name" value="Sensor_HK_TwoCompSys"/>
</dbReference>
<feature type="transmembrane region" description="Helical" evidence="9">
    <location>
        <begin position="240"/>
        <end position="261"/>
    </location>
</feature>
<feature type="transmembrane region" description="Helical" evidence="9">
    <location>
        <begin position="177"/>
        <end position="199"/>
    </location>
</feature>
<dbReference type="PANTHER" id="PTHR24421:SF10">
    <property type="entry name" value="NITRATE_NITRITE SENSOR PROTEIN NARQ"/>
    <property type="match status" value="1"/>
</dbReference>
<dbReference type="SUPFAM" id="SSF55874">
    <property type="entry name" value="ATPase domain of HSP90 chaperone/DNA topoisomerase II/histidine kinase"/>
    <property type="match status" value="1"/>
</dbReference>
<dbReference type="EC" id="2.7.13.3" evidence="2"/>
<dbReference type="Pfam" id="PF07730">
    <property type="entry name" value="HisKA_3"/>
    <property type="match status" value="1"/>
</dbReference>
<keyword evidence="7" id="KW-0067">ATP-binding</keyword>
<dbReference type="CDD" id="cd16917">
    <property type="entry name" value="HATPase_UhpB-NarQ-NarX-like"/>
    <property type="match status" value="1"/>
</dbReference>